<comment type="caution">
    <text evidence="1">The sequence shown here is derived from an EMBL/GenBank/DDBJ whole genome shotgun (WGS) entry which is preliminary data.</text>
</comment>
<sequence length="340" mass="37708">MPRLHSASEPPATGFFARVRNELGNRTEGLHQINNQALDWYRSQLQIRQILIQIGGVVAIVIGVLVLIFHKYLIELLVIISDDWAKLPGGRLILFLLVFFVGFPPLIGYSALSLLAGMVYGFPYGWPLLALASVSGSFVAFLVFRYFLRSQGERLVNSNEKFRAFAEILREDSSLFLLVLIRLCPLPYSLSNGALAAIPELSAWVYLGASVITSPKMLIHLFVGHKIKEFGDAKTDTSTKIIDVISILVTGAAASLTTFIIYRKMQQKLHHNRAGANYDAFVFGNFDDLESGTNVELNSADFDQDNFIITDDELEEEEPNGSQLQQQPKSKSPEGTAAKP</sequence>
<evidence type="ECO:0000313" key="1">
    <source>
        <dbReference type="EMBL" id="KAJ9096248.1"/>
    </source>
</evidence>
<gene>
    <name evidence="1" type="primary">TVP38</name>
    <name evidence="1" type="ORF">QFC19_007212</name>
</gene>
<keyword evidence="2" id="KW-1185">Reference proteome</keyword>
<dbReference type="Proteomes" id="UP001241377">
    <property type="component" value="Unassembled WGS sequence"/>
</dbReference>
<dbReference type="EMBL" id="JASBWR010000094">
    <property type="protein sequence ID" value="KAJ9096248.1"/>
    <property type="molecule type" value="Genomic_DNA"/>
</dbReference>
<organism evidence="1 2">
    <name type="scientific">Naganishia cerealis</name>
    <dbReference type="NCBI Taxonomy" id="610337"/>
    <lineage>
        <taxon>Eukaryota</taxon>
        <taxon>Fungi</taxon>
        <taxon>Dikarya</taxon>
        <taxon>Basidiomycota</taxon>
        <taxon>Agaricomycotina</taxon>
        <taxon>Tremellomycetes</taxon>
        <taxon>Filobasidiales</taxon>
        <taxon>Filobasidiaceae</taxon>
        <taxon>Naganishia</taxon>
    </lineage>
</organism>
<protein>
    <submittedName>
        <fullName evidence="1">Tlg2-vesicle protein</fullName>
    </submittedName>
</protein>
<accession>A0ACC2VA64</accession>
<proteinExistence type="predicted"/>
<reference evidence="1" key="1">
    <citation type="submission" date="2023-04" db="EMBL/GenBank/DDBJ databases">
        <title>Draft Genome sequencing of Naganishia species isolated from polar environments using Oxford Nanopore Technology.</title>
        <authorList>
            <person name="Leo P."/>
            <person name="Venkateswaran K."/>
        </authorList>
    </citation>
    <scope>NUCLEOTIDE SEQUENCE</scope>
    <source>
        <strain evidence="1">MNA-CCFEE 5261</strain>
    </source>
</reference>
<evidence type="ECO:0000313" key="2">
    <source>
        <dbReference type="Proteomes" id="UP001241377"/>
    </source>
</evidence>
<name>A0ACC2VA64_9TREE</name>